<accession>A0AAW0L517</accession>
<name>A0AAW0L517_QUESU</name>
<dbReference type="GO" id="GO:0140359">
    <property type="term" value="F:ABC-type transporter activity"/>
    <property type="evidence" value="ECO:0007669"/>
    <property type="project" value="InterPro"/>
</dbReference>
<organism evidence="11 12">
    <name type="scientific">Quercus suber</name>
    <name type="common">Cork oak</name>
    <dbReference type="NCBI Taxonomy" id="58331"/>
    <lineage>
        <taxon>Eukaryota</taxon>
        <taxon>Viridiplantae</taxon>
        <taxon>Streptophyta</taxon>
        <taxon>Embryophyta</taxon>
        <taxon>Tracheophyta</taxon>
        <taxon>Spermatophyta</taxon>
        <taxon>Magnoliopsida</taxon>
        <taxon>eudicotyledons</taxon>
        <taxon>Gunneridae</taxon>
        <taxon>Pentapetalae</taxon>
        <taxon>rosids</taxon>
        <taxon>fabids</taxon>
        <taxon>Fagales</taxon>
        <taxon>Fagaceae</taxon>
        <taxon>Quercus</taxon>
    </lineage>
</organism>
<protein>
    <submittedName>
        <fullName evidence="11">Abc transporter c family member 10</fullName>
    </submittedName>
</protein>
<dbReference type="Proteomes" id="UP000237347">
    <property type="component" value="Unassembled WGS sequence"/>
</dbReference>
<evidence type="ECO:0000256" key="1">
    <source>
        <dbReference type="ARBA" id="ARBA00004141"/>
    </source>
</evidence>
<dbReference type="InterPro" id="IPR050173">
    <property type="entry name" value="ABC_transporter_C-like"/>
</dbReference>
<dbReference type="Gene3D" id="1.20.1560.10">
    <property type="entry name" value="ABC transporter type 1, transmembrane domain"/>
    <property type="match status" value="1"/>
</dbReference>
<dbReference type="SUPFAM" id="SSF90123">
    <property type="entry name" value="ABC transporter transmembrane region"/>
    <property type="match status" value="1"/>
</dbReference>
<evidence type="ECO:0000256" key="3">
    <source>
        <dbReference type="ARBA" id="ARBA00022692"/>
    </source>
</evidence>
<dbReference type="GO" id="GO:0005524">
    <property type="term" value="F:ATP binding"/>
    <property type="evidence" value="ECO:0007669"/>
    <property type="project" value="UniProtKB-KW"/>
</dbReference>
<dbReference type="InterPro" id="IPR044746">
    <property type="entry name" value="ABCC_6TM_D1"/>
</dbReference>
<dbReference type="InterPro" id="IPR036640">
    <property type="entry name" value="ABC1_TM_sf"/>
</dbReference>
<dbReference type="Pfam" id="PF00664">
    <property type="entry name" value="ABC_membrane"/>
    <property type="match status" value="1"/>
</dbReference>
<evidence type="ECO:0000256" key="5">
    <source>
        <dbReference type="ARBA" id="ARBA00022840"/>
    </source>
</evidence>
<evidence type="ECO:0000256" key="4">
    <source>
        <dbReference type="ARBA" id="ARBA00022741"/>
    </source>
</evidence>
<keyword evidence="4" id="KW-0547">Nucleotide-binding</keyword>
<keyword evidence="6 9" id="KW-1133">Transmembrane helix</keyword>
<feature type="region of interest" description="Disordered" evidence="8">
    <location>
        <begin position="230"/>
        <end position="258"/>
    </location>
</feature>
<keyword evidence="5" id="KW-0067">ATP-binding</keyword>
<gene>
    <name evidence="11" type="primary">ABCC10_4</name>
    <name evidence="11" type="ORF">CFP56_007603</name>
</gene>
<dbReference type="PANTHER" id="PTHR24223">
    <property type="entry name" value="ATP-BINDING CASSETTE SUB-FAMILY C"/>
    <property type="match status" value="1"/>
</dbReference>
<evidence type="ECO:0000256" key="7">
    <source>
        <dbReference type="ARBA" id="ARBA00023136"/>
    </source>
</evidence>
<dbReference type="CDD" id="cd18579">
    <property type="entry name" value="ABC_6TM_ABCC_D1"/>
    <property type="match status" value="1"/>
</dbReference>
<evidence type="ECO:0000256" key="8">
    <source>
        <dbReference type="SAM" id="MobiDB-lite"/>
    </source>
</evidence>
<keyword evidence="12" id="KW-1185">Reference proteome</keyword>
<sequence>MEALVATASLNVSKAELKHINPKLRPPKEGNRVHSSPKEAHREELMAQDVDLNDPRHENDEVDNEGMQIEDGGEPSISDATLSDWLRLNYILHQTSTYGMRWSIVFSFGVWSLWLQQNRVVFKDHITRTSLMTEAFAKASEFAYLGLNDKAQDASFRNQVTTGILQVEPWAEREGNKHQQKNNVSVKGKKAIARARVSLEASISAEKDKAISPLSQKNFNIQKLHSLNIPKSGVQTSNVQPSRDGESKQSGEGSSSSRVLAEFQFASVSWEEMGCNHGRDRGASGESCKLSSGDGLVQQQVLEGVGNTGLPSNCGVQSSWVGTGNGDGSDVAQHNVVSRRRPNEGDAEVDRMETKRKQKLDSSVGLVTPLAKAGFFSRISFSWLNPLMKKGRQKTLEDADIPKLCEGDQAENCYYLFVEQMNKQKRAEPTSQTSILQAIILIHWKEMFLSGCFALLYILTLSSGPVLLNAFILAYEGKGKFKYEGYVLAIAFFFSKCIQSMSQRQWFFRSRLVGLKVRSLLLAAIYNKQLRLSNSAKLMHSGAEIMNYVTVDAYRIGEFPFWFHQTWTTSLQLCITILILFRAVGLATIAALVVIILIVLCNIPLAKLQHKFQSKLTVAQDERLKASSEALVNMKV</sequence>
<evidence type="ECO:0000313" key="12">
    <source>
        <dbReference type="Proteomes" id="UP000237347"/>
    </source>
</evidence>
<comment type="caution">
    <text evidence="11">The sequence shown here is derived from an EMBL/GenBank/DDBJ whole genome shotgun (WGS) entry which is preliminary data.</text>
</comment>
<feature type="domain" description="ABC transmembrane type-1" evidence="10">
    <location>
        <begin position="448"/>
        <end position="636"/>
    </location>
</feature>
<feature type="region of interest" description="Disordered" evidence="8">
    <location>
        <begin position="21"/>
        <end position="74"/>
    </location>
</feature>
<evidence type="ECO:0000256" key="9">
    <source>
        <dbReference type="SAM" id="Phobius"/>
    </source>
</evidence>
<evidence type="ECO:0000259" key="10">
    <source>
        <dbReference type="PROSITE" id="PS50929"/>
    </source>
</evidence>
<feature type="transmembrane region" description="Helical" evidence="9">
    <location>
        <begin position="447"/>
        <end position="473"/>
    </location>
</feature>
<dbReference type="AlphaFoldDB" id="A0AAW0L517"/>
<keyword evidence="7 9" id="KW-0472">Membrane</keyword>
<evidence type="ECO:0000256" key="2">
    <source>
        <dbReference type="ARBA" id="ARBA00022448"/>
    </source>
</evidence>
<feature type="compositionally biased region" description="Basic and acidic residues" evidence="8">
    <location>
        <begin position="26"/>
        <end position="45"/>
    </location>
</feature>
<keyword evidence="3 9" id="KW-0812">Transmembrane</keyword>
<feature type="transmembrane region" description="Helical" evidence="9">
    <location>
        <begin position="570"/>
        <end position="603"/>
    </location>
</feature>
<dbReference type="EMBL" id="PKMF04000152">
    <property type="protein sequence ID" value="KAK7846639.1"/>
    <property type="molecule type" value="Genomic_DNA"/>
</dbReference>
<evidence type="ECO:0000256" key="6">
    <source>
        <dbReference type="ARBA" id="ARBA00022989"/>
    </source>
</evidence>
<dbReference type="PROSITE" id="PS50929">
    <property type="entry name" value="ABC_TM1F"/>
    <property type="match status" value="1"/>
</dbReference>
<dbReference type="PANTHER" id="PTHR24223:SF369">
    <property type="entry name" value="ABC TRANSPORTER C FAMILY MEMBER 10"/>
    <property type="match status" value="1"/>
</dbReference>
<comment type="subcellular location">
    <subcellularLocation>
        <location evidence="1">Membrane</location>
        <topology evidence="1">Multi-pass membrane protein</topology>
    </subcellularLocation>
</comment>
<proteinExistence type="predicted"/>
<dbReference type="GO" id="GO:0016020">
    <property type="term" value="C:membrane"/>
    <property type="evidence" value="ECO:0007669"/>
    <property type="project" value="UniProtKB-SubCell"/>
</dbReference>
<reference evidence="11 12" key="1">
    <citation type="journal article" date="2018" name="Sci. Data">
        <title>The draft genome sequence of cork oak.</title>
        <authorList>
            <person name="Ramos A.M."/>
            <person name="Usie A."/>
            <person name="Barbosa P."/>
            <person name="Barros P.M."/>
            <person name="Capote T."/>
            <person name="Chaves I."/>
            <person name="Simoes F."/>
            <person name="Abreu I."/>
            <person name="Carrasquinho I."/>
            <person name="Faro C."/>
            <person name="Guimaraes J.B."/>
            <person name="Mendonca D."/>
            <person name="Nobrega F."/>
            <person name="Rodrigues L."/>
            <person name="Saibo N.J.M."/>
            <person name="Varela M.C."/>
            <person name="Egas C."/>
            <person name="Matos J."/>
            <person name="Miguel C.M."/>
            <person name="Oliveira M.M."/>
            <person name="Ricardo C.P."/>
            <person name="Goncalves S."/>
        </authorList>
    </citation>
    <scope>NUCLEOTIDE SEQUENCE [LARGE SCALE GENOMIC DNA]</scope>
    <source>
        <strain evidence="12">cv. HL8</strain>
    </source>
</reference>
<dbReference type="FunFam" id="1.20.1560.10:FF:000003">
    <property type="entry name" value="ABC transporter C family member 10"/>
    <property type="match status" value="1"/>
</dbReference>
<dbReference type="InterPro" id="IPR011527">
    <property type="entry name" value="ABC1_TM_dom"/>
</dbReference>
<evidence type="ECO:0000313" key="11">
    <source>
        <dbReference type="EMBL" id="KAK7846639.1"/>
    </source>
</evidence>
<keyword evidence="2" id="KW-0813">Transport</keyword>